<dbReference type="InterPro" id="IPR001094">
    <property type="entry name" value="Flavdoxin-like"/>
</dbReference>
<dbReference type="PROSITE" id="PS51384">
    <property type="entry name" value="FAD_FR"/>
    <property type="match status" value="1"/>
</dbReference>
<evidence type="ECO:0000259" key="12">
    <source>
        <dbReference type="PROSITE" id="PS51384"/>
    </source>
</evidence>
<evidence type="ECO:0000256" key="8">
    <source>
        <dbReference type="ARBA" id="ARBA00023002"/>
    </source>
</evidence>
<dbReference type="GO" id="GO:0004783">
    <property type="term" value="F:sulfite reductase (NADPH) activity"/>
    <property type="evidence" value="ECO:0007669"/>
    <property type="project" value="UniProtKB-EC"/>
</dbReference>
<keyword evidence="5" id="KW-0288">FMN</keyword>
<evidence type="ECO:0000256" key="1">
    <source>
        <dbReference type="ARBA" id="ARBA00001917"/>
    </source>
</evidence>
<dbReference type="SUPFAM" id="SSF52343">
    <property type="entry name" value="Ferredoxin reductase-like, C-terminal NADP-linked domain"/>
    <property type="match status" value="1"/>
</dbReference>
<dbReference type="NCBIfam" id="NF004859">
    <property type="entry name" value="PRK06214.1"/>
    <property type="match status" value="1"/>
</dbReference>
<keyword evidence="6" id="KW-0274">FAD</keyword>
<comment type="cofactor">
    <cofactor evidence="1">
        <name>FMN</name>
        <dbReference type="ChEBI" id="CHEBI:58210"/>
    </cofactor>
</comment>
<dbReference type="FunFam" id="3.40.50.80:FF:000001">
    <property type="entry name" value="NADPH--cytochrome P450 reductase 1"/>
    <property type="match status" value="1"/>
</dbReference>
<evidence type="ECO:0000313" key="14">
    <source>
        <dbReference type="Proteomes" id="UP001218638"/>
    </source>
</evidence>
<evidence type="ECO:0000256" key="5">
    <source>
        <dbReference type="ARBA" id="ARBA00022643"/>
    </source>
</evidence>
<evidence type="ECO:0000256" key="2">
    <source>
        <dbReference type="ARBA" id="ARBA00001974"/>
    </source>
</evidence>
<dbReference type="SUPFAM" id="SSF63380">
    <property type="entry name" value="Riboflavin synthase domain-like"/>
    <property type="match status" value="1"/>
</dbReference>
<comment type="catalytic activity">
    <reaction evidence="10">
        <text>hydrogen sulfide + 3 NADP(+) + 3 H2O = sulfite + 3 NADPH + 4 H(+)</text>
        <dbReference type="Rhea" id="RHEA:13801"/>
        <dbReference type="ChEBI" id="CHEBI:15377"/>
        <dbReference type="ChEBI" id="CHEBI:15378"/>
        <dbReference type="ChEBI" id="CHEBI:17359"/>
        <dbReference type="ChEBI" id="CHEBI:29919"/>
        <dbReference type="ChEBI" id="CHEBI:57783"/>
        <dbReference type="ChEBI" id="CHEBI:58349"/>
        <dbReference type="EC" id="1.8.1.2"/>
    </reaction>
</comment>
<proteinExistence type="predicted"/>
<dbReference type="Gene3D" id="2.40.30.10">
    <property type="entry name" value="Translation factors"/>
    <property type="match status" value="2"/>
</dbReference>
<reference evidence="13" key="1">
    <citation type="submission" date="2023-03" db="EMBL/GenBank/DDBJ databases">
        <title>Lomoglobus Profundus gen. nov., sp. nov., a novel member of the phylum Verrucomicrobia, isolated from deep-marine sediment of South China Sea.</title>
        <authorList>
            <person name="Ahmad T."/>
            <person name="Ishaq S.E."/>
            <person name="Wang F."/>
        </authorList>
    </citation>
    <scope>NUCLEOTIDE SEQUENCE</scope>
    <source>
        <strain evidence="13">LMO-M01</strain>
    </source>
</reference>
<evidence type="ECO:0000256" key="6">
    <source>
        <dbReference type="ARBA" id="ARBA00022827"/>
    </source>
</evidence>
<dbReference type="KEGG" id="slom:PXH66_07820"/>
<dbReference type="Proteomes" id="UP001218638">
    <property type="component" value="Chromosome"/>
</dbReference>
<dbReference type="RefSeq" id="WP_330928917.1">
    <property type="nucleotide sequence ID" value="NZ_CP119075.1"/>
</dbReference>
<feature type="domain" description="FAD-binding FR-type" evidence="12">
    <location>
        <begin position="216"/>
        <end position="420"/>
    </location>
</feature>
<dbReference type="InterPro" id="IPR008254">
    <property type="entry name" value="Flavodoxin/NO_synth"/>
</dbReference>
<dbReference type="PANTHER" id="PTHR19384:SF128">
    <property type="entry name" value="NADPH OXIDOREDUCTASE A"/>
    <property type="match status" value="1"/>
</dbReference>
<dbReference type="EMBL" id="CP119075">
    <property type="protein sequence ID" value="WED66755.1"/>
    <property type="molecule type" value="Genomic_DNA"/>
</dbReference>
<dbReference type="GO" id="GO:0005829">
    <property type="term" value="C:cytosol"/>
    <property type="evidence" value="ECO:0007669"/>
    <property type="project" value="TreeGrafter"/>
</dbReference>
<gene>
    <name evidence="13" type="ORF">PXH66_07820</name>
</gene>
<dbReference type="PROSITE" id="PS50902">
    <property type="entry name" value="FLAVODOXIN_LIKE"/>
    <property type="match status" value="1"/>
</dbReference>
<evidence type="ECO:0000256" key="3">
    <source>
        <dbReference type="ARBA" id="ARBA00012604"/>
    </source>
</evidence>
<dbReference type="GO" id="GO:0019344">
    <property type="term" value="P:cysteine biosynthetic process"/>
    <property type="evidence" value="ECO:0007669"/>
    <property type="project" value="UniProtKB-KW"/>
</dbReference>
<dbReference type="PRINTS" id="PR00369">
    <property type="entry name" value="FLAVODOXIN"/>
</dbReference>
<dbReference type="Gene3D" id="3.40.50.360">
    <property type="match status" value="1"/>
</dbReference>
<dbReference type="CDD" id="cd06199">
    <property type="entry name" value="SiR"/>
    <property type="match status" value="1"/>
</dbReference>
<comment type="cofactor">
    <cofactor evidence="2">
        <name>FAD</name>
        <dbReference type="ChEBI" id="CHEBI:57692"/>
    </cofactor>
</comment>
<evidence type="ECO:0000256" key="9">
    <source>
        <dbReference type="ARBA" id="ARBA00023192"/>
    </source>
</evidence>
<dbReference type="InterPro" id="IPR017938">
    <property type="entry name" value="Riboflavin_synthase-like_b-brl"/>
</dbReference>
<keyword evidence="7" id="KW-0521">NADP</keyword>
<dbReference type="AlphaFoldDB" id="A0AAF0CRJ0"/>
<dbReference type="SUPFAM" id="SSF52218">
    <property type="entry name" value="Flavoproteins"/>
    <property type="match status" value="1"/>
</dbReference>
<evidence type="ECO:0000256" key="10">
    <source>
        <dbReference type="ARBA" id="ARBA00052219"/>
    </source>
</evidence>
<keyword evidence="14" id="KW-1185">Reference proteome</keyword>
<dbReference type="InterPro" id="IPR001433">
    <property type="entry name" value="OxRdtase_FAD/NAD-bd"/>
</dbReference>
<accession>A0AAF0CRJ0</accession>
<dbReference type="Pfam" id="PF00258">
    <property type="entry name" value="Flavodoxin_1"/>
    <property type="match status" value="1"/>
</dbReference>
<dbReference type="GO" id="GO:0010181">
    <property type="term" value="F:FMN binding"/>
    <property type="evidence" value="ECO:0007669"/>
    <property type="project" value="InterPro"/>
</dbReference>
<dbReference type="InterPro" id="IPR039261">
    <property type="entry name" value="FNR_nucleotide-bd"/>
</dbReference>
<dbReference type="PRINTS" id="PR00371">
    <property type="entry name" value="FPNCR"/>
</dbReference>
<dbReference type="InterPro" id="IPR029039">
    <property type="entry name" value="Flavoprotein-like_sf"/>
</dbReference>
<dbReference type="Pfam" id="PF00175">
    <property type="entry name" value="NAD_binding_1"/>
    <property type="match status" value="1"/>
</dbReference>
<dbReference type="InterPro" id="IPR001709">
    <property type="entry name" value="Flavoprot_Pyr_Nucl_cyt_Rdtase"/>
</dbReference>
<keyword evidence="4" id="KW-0285">Flavoprotein</keyword>
<dbReference type="EC" id="1.8.1.2" evidence="3"/>
<protein>
    <recommendedName>
        <fullName evidence="3">assimilatory sulfite reductase (NADPH)</fullName>
        <ecNumber evidence="3">1.8.1.2</ecNumber>
    </recommendedName>
</protein>
<dbReference type="Pfam" id="PF00667">
    <property type="entry name" value="FAD_binding_1"/>
    <property type="match status" value="2"/>
</dbReference>
<keyword evidence="9" id="KW-0198">Cysteine biosynthesis</keyword>
<dbReference type="GO" id="GO:0050660">
    <property type="term" value="F:flavin adenine dinucleotide binding"/>
    <property type="evidence" value="ECO:0007669"/>
    <property type="project" value="TreeGrafter"/>
</dbReference>
<dbReference type="InterPro" id="IPR023173">
    <property type="entry name" value="NADPH_Cyt_P450_Rdtase_alpha"/>
</dbReference>
<dbReference type="InterPro" id="IPR017927">
    <property type="entry name" value="FAD-bd_FR_type"/>
</dbReference>
<keyword evidence="9" id="KW-0028">Amino-acid biosynthesis</keyword>
<organism evidence="13 14">
    <name type="scientific">Synoicihabitans lomoniglobus</name>
    <dbReference type="NCBI Taxonomy" id="2909285"/>
    <lineage>
        <taxon>Bacteria</taxon>
        <taxon>Pseudomonadati</taxon>
        <taxon>Verrucomicrobiota</taxon>
        <taxon>Opitutia</taxon>
        <taxon>Opitutales</taxon>
        <taxon>Opitutaceae</taxon>
        <taxon>Synoicihabitans</taxon>
    </lineage>
</organism>
<evidence type="ECO:0000256" key="4">
    <source>
        <dbReference type="ARBA" id="ARBA00022630"/>
    </source>
</evidence>
<dbReference type="InterPro" id="IPR003097">
    <property type="entry name" value="CysJ-like_FAD-binding"/>
</dbReference>
<sequence length="565" mass="59831">MSTSVPFVPDSAPFSPDQRAWLNGFFAGMFSRAPAGAPAPVAAPLHPLTILWGSQTGTAESLAKQAAKAASQRGFAPTIVDMAAASPAELATAENVLVITSTYGDGEPPDNAKDLWDALRAADAAALPAALRFSICALGDTNYELFCQCGKDFDEAFAKLGATRVLDRVDCDVDYDDAFAKWLDDSLNALGAGGVAATPTAPSTEAPPETLAYGKKNPFPAPILAVHNLNAEGSAKEVNHVEFSLEGSGLNYEAGDALAVVPTNDPELVGSVLALLGCDGEEAVATPVGELPLRSALTANFDLGKPAPKLLATLKVEPAATLLDVLDVLEAAPKPLPALTEIIANLKKLQPRLYSISSSPKAHENQVHLTVGAVRYEVGGRARKGVCSTFLGERGLTAGTAGVFVHANKAFRPPADPSLPMIMVGPGTGIAPFRAFLEEREATAAPGKNWLFFGDQHAATDYLYEDQIGAWQKSGLLNRVDTAFSRDQEKKVYVQDRMREAGAELWSWLSVGGHFYVCGDAKRMAKDVDTALHDIVIEHGGKTADEAADFIKALKADKRYARDVY</sequence>
<evidence type="ECO:0000313" key="13">
    <source>
        <dbReference type="EMBL" id="WED66755.1"/>
    </source>
</evidence>
<dbReference type="Gene3D" id="1.20.990.10">
    <property type="entry name" value="NADPH-cytochrome p450 Reductase, Chain A, domain 3"/>
    <property type="match status" value="2"/>
</dbReference>
<evidence type="ECO:0000256" key="7">
    <source>
        <dbReference type="ARBA" id="ARBA00022857"/>
    </source>
</evidence>
<dbReference type="Gene3D" id="3.40.50.80">
    <property type="entry name" value="Nucleotide-binding domain of ferredoxin-NADP reductase (FNR) module"/>
    <property type="match status" value="1"/>
</dbReference>
<evidence type="ECO:0000259" key="11">
    <source>
        <dbReference type="PROSITE" id="PS50902"/>
    </source>
</evidence>
<name>A0AAF0CRJ0_9BACT</name>
<feature type="domain" description="Flavodoxin-like" evidence="11">
    <location>
        <begin position="48"/>
        <end position="187"/>
    </location>
</feature>
<dbReference type="PANTHER" id="PTHR19384">
    <property type="entry name" value="NITRIC OXIDE SYNTHASE-RELATED"/>
    <property type="match status" value="1"/>
</dbReference>
<keyword evidence="8 13" id="KW-0560">Oxidoreductase</keyword>